<name>A0A7S4G766_9EUGL</name>
<evidence type="ECO:0000313" key="1">
    <source>
        <dbReference type="EMBL" id="CAE0827333.1"/>
    </source>
</evidence>
<proteinExistence type="predicted"/>
<dbReference type="AlphaFoldDB" id="A0A7S4G766"/>
<organism evidence="1">
    <name type="scientific">Eutreptiella gymnastica</name>
    <dbReference type="NCBI Taxonomy" id="73025"/>
    <lineage>
        <taxon>Eukaryota</taxon>
        <taxon>Discoba</taxon>
        <taxon>Euglenozoa</taxon>
        <taxon>Euglenida</taxon>
        <taxon>Spirocuta</taxon>
        <taxon>Euglenophyceae</taxon>
        <taxon>Eutreptiales</taxon>
        <taxon>Eutreptiaceae</taxon>
        <taxon>Eutreptiella</taxon>
    </lineage>
</organism>
<sequence>MWPSVVHARHSRQGVPGTLYRPKKKVITQNYTTFGSVYNVLSDYTLYMPQHARTLFSMLCDRLVQVVGSEAGAVLSAEQMEKMQEYVEQDFLVWWLMRV</sequence>
<accession>A0A7S4G766</accession>
<protein>
    <submittedName>
        <fullName evidence="1">Uncharacterized protein</fullName>
    </submittedName>
</protein>
<dbReference type="EMBL" id="HBJA01111851">
    <property type="protein sequence ID" value="CAE0827333.1"/>
    <property type="molecule type" value="Transcribed_RNA"/>
</dbReference>
<reference evidence="1" key="1">
    <citation type="submission" date="2021-01" db="EMBL/GenBank/DDBJ databases">
        <authorList>
            <person name="Corre E."/>
            <person name="Pelletier E."/>
            <person name="Niang G."/>
            <person name="Scheremetjew M."/>
            <person name="Finn R."/>
            <person name="Kale V."/>
            <person name="Holt S."/>
            <person name="Cochrane G."/>
            <person name="Meng A."/>
            <person name="Brown T."/>
            <person name="Cohen L."/>
        </authorList>
    </citation>
    <scope>NUCLEOTIDE SEQUENCE</scope>
    <source>
        <strain evidence="1">CCMP1594</strain>
    </source>
</reference>
<gene>
    <name evidence="1" type="ORF">EGYM00163_LOCUS38594</name>
</gene>